<dbReference type="Pfam" id="PF02689">
    <property type="entry name" value="Herpes_Helicase"/>
    <property type="match status" value="1"/>
</dbReference>
<proteinExistence type="inferred from homology"/>
<evidence type="ECO:0000259" key="7">
    <source>
        <dbReference type="Pfam" id="PF02689"/>
    </source>
</evidence>
<dbReference type="GO" id="GO:0005524">
    <property type="term" value="F:ATP binding"/>
    <property type="evidence" value="ECO:0007669"/>
    <property type="project" value="UniProtKB-KW"/>
</dbReference>
<keyword evidence="1" id="KW-1048">Host nucleus</keyword>
<dbReference type="OrthoDB" id="496at10239"/>
<dbReference type="EMBL" id="AB049735">
    <property type="protein sequence ID" value="BAB16513.1"/>
    <property type="molecule type" value="Genomic_DNA"/>
</dbReference>
<evidence type="ECO:0000256" key="6">
    <source>
        <dbReference type="ARBA" id="ARBA00022840"/>
    </source>
</evidence>
<dbReference type="GO" id="GO:0004386">
    <property type="term" value="F:helicase activity"/>
    <property type="evidence" value="ECO:0007669"/>
    <property type="project" value="UniProtKB-KW"/>
</dbReference>
<dbReference type="GeneID" id="911858"/>
<dbReference type="GO" id="GO:0016787">
    <property type="term" value="F:hydrolase activity"/>
    <property type="evidence" value="ECO:0007669"/>
    <property type="project" value="UniProtKB-KW"/>
</dbReference>
<keyword evidence="3" id="KW-0547">Nucleotide-binding</keyword>
<name>A0A1P7U173_9ALPH</name>
<organism evidence="8 9">
    <name type="scientific">Gallid alphaherpesvirus 3</name>
    <dbReference type="NCBI Taxonomy" id="35250"/>
    <lineage>
        <taxon>Viruses</taxon>
        <taxon>Duplodnaviria</taxon>
        <taxon>Heunggongvirae</taxon>
        <taxon>Peploviricota</taxon>
        <taxon>Herviviricetes</taxon>
        <taxon>Herpesvirales</taxon>
        <taxon>Orthoherpesviridae</taxon>
        <taxon>Alphaherpesvirinae</taxon>
        <taxon>Mardivirus</taxon>
        <taxon>Mardivirus gallidalpha3</taxon>
    </lineage>
</organism>
<keyword evidence="6" id="KW-0067">ATP-binding</keyword>
<keyword evidence="5" id="KW-0347">Helicase</keyword>
<evidence type="ECO:0000256" key="5">
    <source>
        <dbReference type="ARBA" id="ARBA00022806"/>
    </source>
</evidence>
<dbReference type="GO" id="GO:0006260">
    <property type="term" value="P:DNA replication"/>
    <property type="evidence" value="ECO:0007669"/>
    <property type="project" value="UniProtKB-KW"/>
</dbReference>
<dbReference type="Gene3D" id="3.40.50.300">
    <property type="entry name" value="P-loop containing nucleotide triphosphate hydrolases"/>
    <property type="match status" value="1"/>
</dbReference>
<sequence>MSRENDFFSEATYLNFTAMHGIQTIIARVRSLADASVSDDIVPPLSYFMNASKLESPLDLELRELPFAVYLISGNAGSGKSTCIQMLSEILDCIITGTTKVAAQNIYCKLSNSYTSQHINTIFQEFGFKGNHIQANLGKYQYVCPTSPPTMKELQKKDIVYYWDVLSDITKCALKAVSNEVGPGRFEMIRALEDLLSKPRGSMAWTIFGIHGSMPSFTRSNIIVIDEAGLLGKYLLTAIVYSWWLTNAVYRTPQYCRRRRPVLICVGSPTQTNSLESTFEHSKLKCNVRTSENILTYIICNQTLRSYLELSKNWAIFINNKRCTEPEFGDLLKTLEYGLPITEEHARIVDSFVVPEAYINNPANLPGWTRLYSSHKEVSAYMSRLHDYLKTSGNTKFVVFTLPAYTFVSLDSFERYRTAANQPHVTLEKWLAANAGRLSNWSQSRDQDATQAKCEIRSQQGLAVSCVDIAYVLNSQVAVTTRLRKWVFGFCGTFETFLSVLKDDSFIKTHGDGSVEYVYRFLSQLLFNGMIQFYNYLQRQGLPDNSVKSAYDRLAMLTSALLYPGRQPPDRAEQRESFAIPGHRYGSEKELDCIANDQISHVEDTDDALFMDFDDQMIDMLYCNYEFGRAETSAEIYTQFSMLKSMFMGRYSILTELFGQKFAASRFDSYVDNVSFKGCEIFINSMRGGMLSLALQTDSYTLMGYTYARINTFADEPIRRKIHPQVAEALGELHMPTLVLKDQHGFMAAINTNVNDFVETVDDQELRMAVTADYGISSKLAMTIARSQGLSLERVAICFAQSGIKLSSVYVAMSRVTSSKFLRMNINPLRETHTRDDNNISAHLLAASGIRKSTLYTN</sequence>
<evidence type="ECO:0000256" key="2">
    <source>
        <dbReference type="ARBA" id="ARBA00022705"/>
    </source>
</evidence>
<dbReference type="HAMAP" id="MF_04030">
    <property type="entry name" value="HSV_HELI"/>
    <property type="match status" value="1"/>
</dbReference>
<dbReference type="KEGG" id="vg:911858"/>
<evidence type="ECO:0000256" key="1">
    <source>
        <dbReference type="ARBA" id="ARBA00022562"/>
    </source>
</evidence>
<gene>
    <name evidence="8" type="primary">UL5</name>
</gene>
<dbReference type="SUPFAM" id="SSF52540">
    <property type="entry name" value="P-loop containing nucleoside triphosphate hydrolases"/>
    <property type="match status" value="2"/>
</dbReference>
<evidence type="ECO:0000256" key="4">
    <source>
        <dbReference type="ARBA" id="ARBA00022801"/>
    </source>
</evidence>
<evidence type="ECO:0000313" key="8">
    <source>
        <dbReference type="EMBL" id="BAB16513.1"/>
    </source>
</evidence>
<dbReference type="RefSeq" id="NP_066835.1">
    <property type="nucleotide sequence ID" value="NC_002577.1"/>
</dbReference>
<dbReference type="InterPro" id="IPR034711">
    <property type="entry name" value="HSV_HELI"/>
</dbReference>
<dbReference type="InterPro" id="IPR003840">
    <property type="entry name" value="DNA_helicase_dom"/>
</dbReference>
<dbReference type="Proteomes" id="UP000181057">
    <property type="component" value="Segment"/>
</dbReference>
<evidence type="ECO:0000256" key="3">
    <source>
        <dbReference type="ARBA" id="ARBA00022741"/>
    </source>
</evidence>
<protein>
    <submittedName>
        <fullName evidence="8">UL5 protein</fullName>
    </submittedName>
</protein>
<evidence type="ECO:0000313" key="9">
    <source>
        <dbReference type="Proteomes" id="UP000181057"/>
    </source>
</evidence>
<keyword evidence="4" id="KW-0378">Hydrolase</keyword>
<dbReference type="InterPro" id="IPR027417">
    <property type="entry name" value="P-loop_NTPase"/>
</dbReference>
<reference evidence="8 9" key="1">
    <citation type="journal article" date="2001" name="Curr. Top. Microbiol. Immunol.">
        <title>A complete genomic DNA sequence of Marek's disease virus type 2, strain HPRS24.</title>
        <authorList>
            <person name="Izumiya Y."/>
            <person name="Jang H.K."/>
            <person name="Ono M."/>
            <person name="Mikami T."/>
        </authorList>
    </citation>
    <scope>NUCLEOTIDE SEQUENCE [LARGE SCALE GENOMIC DNA]</scope>
    <source>
        <strain evidence="8">HPRS24</strain>
    </source>
</reference>
<keyword evidence="2" id="KW-0235">DNA replication</keyword>
<feature type="domain" description="DNA replication helicase" evidence="7">
    <location>
        <begin position="9"/>
        <end position="847"/>
    </location>
</feature>
<accession>A0A1P7U173</accession>